<dbReference type="Pfam" id="PF00005">
    <property type="entry name" value="ABC_tran"/>
    <property type="match status" value="1"/>
</dbReference>
<evidence type="ECO:0000259" key="5">
    <source>
        <dbReference type="PROSITE" id="PS50893"/>
    </source>
</evidence>
<evidence type="ECO:0000256" key="3">
    <source>
        <dbReference type="ARBA" id="ARBA00022741"/>
    </source>
</evidence>
<feature type="domain" description="ABC transporter" evidence="5">
    <location>
        <begin position="6"/>
        <end position="234"/>
    </location>
</feature>
<keyword evidence="7" id="KW-1185">Reference proteome</keyword>
<name>A0ABW3NBF7_9BACI</name>
<dbReference type="PANTHER" id="PTHR43335">
    <property type="entry name" value="ABC TRANSPORTER, ATP-BINDING PROTEIN"/>
    <property type="match status" value="1"/>
</dbReference>
<keyword evidence="4 6" id="KW-0067">ATP-binding</keyword>
<evidence type="ECO:0000256" key="4">
    <source>
        <dbReference type="ARBA" id="ARBA00022840"/>
    </source>
</evidence>
<dbReference type="PROSITE" id="PS00211">
    <property type="entry name" value="ABC_TRANSPORTER_1"/>
    <property type="match status" value="1"/>
</dbReference>
<dbReference type="InterPro" id="IPR027417">
    <property type="entry name" value="P-loop_NTPase"/>
</dbReference>
<reference evidence="7" key="1">
    <citation type="journal article" date="2019" name="Int. J. Syst. Evol. Microbiol.">
        <title>The Global Catalogue of Microorganisms (GCM) 10K type strain sequencing project: providing services to taxonomists for standard genome sequencing and annotation.</title>
        <authorList>
            <consortium name="The Broad Institute Genomics Platform"/>
            <consortium name="The Broad Institute Genome Sequencing Center for Infectious Disease"/>
            <person name="Wu L."/>
            <person name="Ma J."/>
        </authorList>
    </citation>
    <scope>NUCLEOTIDE SEQUENCE [LARGE SCALE GENOMIC DNA]</scope>
    <source>
        <strain evidence="7">CCUG 56608</strain>
    </source>
</reference>
<dbReference type="InterPro" id="IPR017871">
    <property type="entry name" value="ABC_transporter-like_CS"/>
</dbReference>
<dbReference type="PANTHER" id="PTHR43335:SF8">
    <property type="entry name" value="ABC TRANSPORTER, ATP-BINDING PROTEIN"/>
    <property type="match status" value="1"/>
</dbReference>
<comment type="caution">
    <text evidence="6">The sequence shown here is derived from an EMBL/GenBank/DDBJ whole genome shotgun (WGS) entry which is preliminary data.</text>
</comment>
<keyword evidence="2" id="KW-0813">Transport</keyword>
<proteinExistence type="inferred from homology"/>
<organism evidence="6 7">
    <name type="scientific">Oceanobacillus locisalsi</name>
    <dbReference type="NCBI Taxonomy" id="546107"/>
    <lineage>
        <taxon>Bacteria</taxon>
        <taxon>Bacillati</taxon>
        <taxon>Bacillota</taxon>
        <taxon>Bacilli</taxon>
        <taxon>Bacillales</taxon>
        <taxon>Bacillaceae</taxon>
        <taxon>Oceanobacillus</taxon>
    </lineage>
</organism>
<dbReference type="GO" id="GO:0005524">
    <property type="term" value="F:ATP binding"/>
    <property type="evidence" value="ECO:0007669"/>
    <property type="project" value="UniProtKB-KW"/>
</dbReference>
<evidence type="ECO:0000313" key="6">
    <source>
        <dbReference type="EMBL" id="MFD1065058.1"/>
    </source>
</evidence>
<dbReference type="InterPro" id="IPR003439">
    <property type="entry name" value="ABC_transporter-like_ATP-bd"/>
</dbReference>
<dbReference type="SUPFAM" id="SSF52540">
    <property type="entry name" value="P-loop containing nucleoside triphosphate hydrolases"/>
    <property type="match status" value="1"/>
</dbReference>
<gene>
    <name evidence="6" type="ORF">ACFQ19_03375</name>
</gene>
<evidence type="ECO:0000313" key="7">
    <source>
        <dbReference type="Proteomes" id="UP001597041"/>
    </source>
</evidence>
<evidence type="ECO:0000256" key="1">
    <source>
        <dbReference type="ARBA" id="ARBA00005417"/>
    </source>
</evidence>
<comment type="similarity">
    <text evidence="1">Belongs to the ABC transporter superfamily.</text>
</comment>
<dbReference type="RefSeq" id="WP_379590598.1">
    <property type="nucleotide sequence ID" value="NZ_JBHTKK010000002.1"/>
</dbReference>
<protein>
    <submittedName>
        <fullName evidence="6">ABC transporter ATP-binding protein</fullName>
    </submittedName>
</protein>
<sequence>MKHYILEAKNISKTYNGFQALENVSLSLEKGKIYGLIGQNGAGKTTFMRIIAGLSFPTSGELYLFHQSSQKALQAGRKQMGSMIENPSILDNMNARDNLRVHKIMKGIKEENTEQRVLEIVGLGHTGKKKAKDFSLGMRQRLGIAITLLGNPEILMLDEPVNGLDPSGIAEIRQLIKKLAAKHQMTILLSSHHLAELHQTADEFIIVNEGKILKTLSHNTLEQQIDKHLLIDCNEPEKLPKVLRESLHTENFIVQPDQSVKLYDFTDEKEKLSKTLIEHGIIVTTFATQEESLESYYLHLIGGQADATIKSRFL</sequence>
<evidence type="ECO:0000256" key="2">
    <source>
        <dbReference type="ARBA" id="ARBA00022448"/>
    </source>
</evidence>
<dbReference type="PROSITE" id="PS50893">
    <property type="entry name" value="ABC_TRANSPORTER_2"/>
    <property type="match status" value="1"/>
</dbReference>
<keyword evidence="3" id="KW-0547">Nucleotide-binding</keyword>
<dbReference type="SMART" id="SM00382">
    <property type="entry name" value="AAA"/>
    <property type="match status" value="1"/>
</dbReference>
<dbReference type="EMBL" id="JBHTKK010000002">
    <property type="protein sequence ID" value="MFD1065058.1"/>
    <property type="molecule type" value="Genomic_DNA"/>
</dbReference>
<accession>A0ABW3NBF7</accession>
<dbReference type="Proteomes" id="UP001597041">
    <property type="component" value="Unassembled WGS sequence"/>
</dbReference>
<dbReference type="InterPro" id="IPR003593">
    <property type="entry name" value="AAA+_ATPase"/>
</dbReference>
<dbReference type="Gene3D" id="3.40.50.300">
    <property type="entry name" value="P-loop containing nucleotide triphosphate hydrolases"/>
    <property type="match status" value="1"/>
</dbReference>